<dbReference type="Proteomes" id="UP000269208">
    <property type="component" value="Chromosome"/>
</dbReference>
<reference evidence="1 2" key="1">
    <citation type="submission" date="2018-12" db="EMBL/GenBank/DDBJ databases">
        <authorList>
            <consortium name="Pathogen Informatics"/>
        </authorList>
    </citation>
    <scope>NUCLEOTIDE SEQUENCE [LARGE SCALE GENOMIC DNA]</scope>
    <source>
        <strain evidence="1 2">NCTC6754</strain>
    </source>
</reference>
<organism evidence="1 2">
    <name type="scientific">Salmonella enterica I</name>
    <dbReference type="NCBI Taxonomy" id="59201"/>
    <lineage>
        <taxon>Bacteria</taxon>
        <taxon>Pseudomonadati</taxon>
        <taxon>Pseudomonadota</taxon>
        <taxon>Gammaproteobacteria</taxon>
        <taxon>Enterobacterales</taxon>
        <taxon>Enterobacteriaceae</taxon>
        <taxon>Salmonella</taxon>
    </lineage>
</organism>
<dbReference type="EMBL" id="LR134190">
    <property type="protein sequence ID" value="VEB50940.1"/>
    <property type="molecule type" value="Genomic_DNA"/>
</dbReference>
<accession>A0A3S4J6X5</accession>
<name>A0A3S4J6X5_SALET</name>
<evidence type="ECO:0000313" key="2">
    <source>
        <dbReference type="Proteomes" id="UP000269208"/>
    </source>
</evidence>
<sequence length="78" mass="9270">MDNPDFRTSDDIVWILCASQQNDKGRWVTIICRVNKKEYNVALYNISEKILTTLEKTSFTIERLQERYDLQEAIKKNN</sequence>
<proteinExistence type="predicted"/>
<protein>
    <submittedName>
        <fullName evidence="1">Membrane protein</fullName>
    </submittedName>
</protein>
<evidence type="ECO:0000313" key="1">
    <source>
        <dbReference type="EMBL" id="VEB50940.1"/>
    </source>
</evidence>
<dbReference type="AlphaFoldDB" id="A0A3S4J6X5"/>
<gene>
    <name evidence="1" type="ORF">NCTC6754_00632</name>
</gene>